<comment type="caution">
    <text evidence="1">The sequence shown here is derived from an EMBL/GenBank/DDBJ whole genome shotgun (WGS) entry which is preliminary data.</text>
</comment>
<evidence type="ECO:0000313" key="2">
    <source>
        <dbReference type="Proteomes" id="UP000784294"/>
    </source>
</evidence>
<reference evidence="1" key="1">
    <citation type="submission" date="2018-11" db="EMBL/GenBank/DDBJ databases">
        <authorList>
            <consortium name="Pathogen Informatics"/>
        </authorList>
    </citation>
    <scope>NUCLEOTIDE SEQUENCE</scope>
</reference>
<protein>
    <submittedName>
        <fullName evidence="1">Uncharacterized protein</fullName>
    </submittedName>
</protein>
<evidence type="ECO:0000313" key="1">
    <source>
        <dbReference type="EMBL" id="VEL31436.1"/>
    </source>
</evidence>
<sequence>MRTRRFQKPSENLNWLQSSLPEAAFLLECCWCIRRHRAEIHTTLDGPGRPSLWNVEWLTDTLGRIAF</sequence>
<keyword evidence="2" id="KW-1185">Reference proteome</keyword>
<dbReference type="AlphaFoldDB" id="A0A3S5AK71"/>
<organism evidence="1 2">
    <name type="scientific">Protopolystoma xenopodis</name>
    <dbReference type="NCBI Taxonomy" id="117903"/>
    <lineage>
        <taxon>Eukaryota</taxon>
        <taxon>Metazoa</taxon>
        <taxon>Spiralia</taxon>
        <taxon>Lophotrochozoa</taxon>
        <taxon>Platyhelminthes</taxon>
        <taxon>Monogenea</taxon>
        <taxon>Polyopisthocotylea</taxon>
        <taxon>Polystomatidea</taxon>
        <taxon>Polystomatidae</taxon>
        <taxon>Protopolystoma</taxon>
    </lineage>
</organism>
<accession>A0A3S5AK71</accession>
<gene>
    <name evidence="1" type="ORF">PXEA_LOCUS24876</name>
</gene>
<proteinExistence type="predicted"/>
<dbReference type="EMBL" id="CAAALY010122315">
    <property type="protein sequence ID" value="VEL31436.1"/>
    <property type="molecule type" value="Genomic_DNA"/>
</dbReference>
<name>A0A3S5AK71_9PLAT</name>
<dbReference type="Proteomes" id="UP000784294">
    <property type="component" value="Unassembled WGS sequence"/>
</dbReference>